<reference evidence="2 3" key="1">
    <citation type="submission" date="2019-06" db="EMBL/GenBank/DDBJ databases">
        <title>Genome sequence of Litorilinea aerophila BAA-2444.</title>
        <authorList>
            <person name="Maclea K.S."/>
            <person name="Maurais E.G."/>
            <person name="Iannazzi L.C."/>
        </authorList>
    </citation>
    <scope>NUCLEOTIDE SEQUENCE [LARGE SCALE GENOMIC DNA]</scope>
    <source>
        <strain evidence="2 3">ATCC BAA-2444</strain>
    </source>
</reference>
<evidence type="ECO:0000313" key="2">
    <source>
        <dbReference type="EMBL" id="TQE93118.1"/>
    </source>
</evidence>
<dbReference type="PROSITE" id="PS51257">
    <property type="entry name" value="PROKAR_LIPOPROTEIN"/>
    <property type="match status" value="1"/>
</dbReference>
<dbReference type="InParanoid" id="A0A540V8P1"/>
<evidence type="ECO:0000256" key="1">
    <source>
        <dbReference type="SAM" id="SignalP"/>
    </source>
</evidence>
<dbReference type="AlphaFoldDB" id="A0A540V8P1"/>
<dbReference type="EMBL" id="VIGC01000050">
    <property type="protein sequence ID" value="TQE93118.1"/>
    <property type="molecule type" value="Genomic_DNA"/>
</dbReference>
<protein>
    <submittedName>
        <fullName evidence="2">Uncharacterized protein</fullName>
    </submittedName>
</protein>
<name>A0A540V8P1_9CHLR</name>
<dbReference type="Proteomes" id="UP000317371">
    <property type="component" value="Unassembled WGS sequence"/>
</dbReference>
<proteinExistence type="predicted"/>
<sequence>MKRSWLPIFLLFLMWSASACTLLSPPSTGGAPAEAGALVWEGDPFPEDGEVECRRLELTAAGEAFIGPCDQAGAPVEGSVALTETWTQMVQRFAPFEQQSDGERLVFQGTGTIAGPAWVRAIQSWARTTYQELASGRVSASGRTVMSWWLGEVPEQPGNCRHLVVLAHGYAYHNITPCQGGAVVESHGGWLSDEEWDVFDGWFYSRAPLYQENNYFAGLGNTPMDEAETAALAEWAAQVYARLGADATAAARPGVPPLAHLRHG</sequence>
<accession>A0A540V8P1</accession>
<evidence type="ECO:0000313" key="3">
    <source>
        <dbReference type="Proteomes" id="UP000317371"/>
    </source>
</evidence>
<feature type="signal peptide" evidence="1">
    <location>
        <begin position="1"/>
        <end position="19"/>
    </location>
</feature>
<organism evidence="2 3">
    <name type="scientific">Litorilinea aerophila</name>
    <dbReference type="NCBI Taxonomy" id="1204385"/>
    <lineage>
        <taxon>Bacteria</taxon>
        <taxon>Bacillati</taxon>
        <taxon>Chloroflexota</taxon>
        <taxon>Caldilineae</taxon>
        <taxon>Caldilineales</taxon>
        <taxon>Caldilineaceae</taxon>
        <taxon>Litorilinea</taxon>
    </lineage>
</organism>
<keyword evidence="3" id="KW-1185">Reference proteome</keyword>
<dbReference type="RefSeq" id="WP_141612490.1">
    <property type="nucleotide sequence ID" value="NZ_VIGC02000050.1"/>
</dbReference>
<comment type="caution">
    <text evidence="2">The sequence shown here is derived from an EMBL/GenBank/DDBJ whole genome shotgun (WGS) entry which is preliminary data.</text>
</comment>
<gene>
    <name evidence="2" type="ORF">FKZ61_22800</name>
</gene>
<feature type="chain" id="PRO_5022193887" evidence="1">
    <location>
        <begin position="20"/>
        <end position="264"/>
    </location>
</feature>
<keyword evidence="1" id="KW-0732">Signal</keyword>